<protein>
    <recommendedName>
        <fullName evidence="4">Secreted protein</fullName>
    </recommendedName>
</protein>
<evidence type="ECO:0000256" key="1">
    <source>
        <dbReference type="SAM" id="SignalP"/>
    </source>
</evidence>
<dbReference type="Proteomes" id="UP000218067">
    <property type="component" value="Chromosome"/>
</dbReference>
<organism evidence="2 3">
    <name type="scientific">Mycobacterium ulcerans subsp. shinshuense</name>
    <dbReference type="NCBI Taxonomy" id="1124626"/>
    <lineage>
        <taxon>Bacteria</taxon>
        <taxon>Bacillati</taxon>
        <taxon>Actinomycetota</taxon>
        <taxon>Actinomycetes</taxon>
        <taxon>Mycobacteriales</taxon>
        <taxon>Mycobacteriaceae</taxon>
        <taxon>Mycobacterium</taxon>
        <taxon>Mycobacterium ulcerans group</taxon>
    </lineage>
</organism>
<dbReference type="RefSeq" id="WP_011739587.1">
    <property type="nucleotide sequence ID" value="NZ_AP017624.1"/>
</dbReference>
<feature type="chain" id="PRO_5039670191" description="Secreted protein" evidence="1">
    <location>
        <begin position="25"/>
        <end position="98"/>
    </location>
</feature>
<gene>
    <name evidence="2" type="ORF">SHTP_1178</name>
</gene>
<sequence length="98" mass="10086">MQLRRIYLCTILAAAAAGVAATLAAFPASSPHIQPSSAPIHDLPLDDLGIPGVSVDIDAKVPNLNSVEQVVPNVSVPNINLPNVKVNPGHVGLPGRGR</sequence>
<evidence type="ECO:0008006" key="4">
    <source>
        <dbReference type="Google" id="ProtNLM"/>
    </source>
</evidence>
<name>A0A1B4Y083_MYCUL</name>
<evidence type="ECO:0000313" key="3">
    <source>
        <dbReference type="Proteomes" id="UP000218067"/>
    </source>
</evidence>
<evidence type="ECO:0000313" key="2">
    <source>
        <dbReference type="EMBL" id="BAV40468.1"/>
    </source>
</evidence>
<reference evidence="2 3" key="1">
    <citation type="submission" date="2016-08" db="EMBL/GenBank/DDBJ databases">
        <title>Complete genome sequence of Mycobacterium shinshuense, a subspecies of M. ulcerans.</title>
        <authorList>
            <person name="Yoshida M."/>
            <person name="Ogura Y."/>
            <person name="Hayashi T."/>
            <person name="Hoshino Y."/>
        </authorList>
    </citation>
    <scope>NUCLEOTIDE SEQUENCE [LARGE SCALE GENOMIC DNA]</scope>
    <source>
        <strain evidence="3">ATCC 33728</strain>
    </source>
</reference>
<keyword evidence="1" id="KW-0732">Signal</keyword>
<dbReference type="AlphaFoldDB" id="A0A1B4Y083"/>
<dbReference type="EMBL" id="AP017624">
    <property type="protein sequence ID" value="BAV40468.1"/>
    <property type="molecule type" value="Genomic_DNA"/>
</dbReference>
<accession>A0A1B4Y083</accession>
<dbReference type="GeneID" id="93435822"/>
<proteinExistence type="predicted"/>
<feature type="signal peptide" evidence="1">
    <location>
        <begin position="1"/>
        <end position="24"/>
    </location>
</feature>